<dbReference type="AlphaFoldDB" id="A0A3A8QVJ2"/>
<keyword evidence="1" id="KW-0732">Signal</keyword>
<organism evidence="2 3">
    <name type="scientific">Corallococcus interemptor</name>
    <dbReference type="NCBI Taxonomy" id="2316720"/>
    <lineage>
        <taxon>Bacteria</taxon>
        <taxon>Pseudomonadati</taxon>
        <taxon>Myxococcota</taxon>
        <taxon>Myxococcia</taxon>
        <taxon>Myxococcales</taxon>
        <taxon>Cystobacterineae</taxon>
        <taxon>Myxococcaceae</taxon>
        <taxon>Corallococcus</taxon>
    </lineage>
</organism>
<dbReference type="RefSeq" id="WP_147468325.1">
    <property type="nucleotide sequence ID" value="NZ_RAWM01000038.1"/>
</dbReference>
<gene>
    <name evidence="2" type="ORF">D7X96_16530</name>
</gene>
<name>A0A3A8QVJ2_9BACT</name>
<comment type="caution">
    <text evidence="2">The sequence shown here is derived from an EMBL/GenBank/DDBJ whole genome shotgun (WGS) entry which is preliminary data.</text>
</comment>
<reference evidence="3" key="1">
    <citation type="submission" date="2018-09" db="EMBL/GenBank/DDBJ databases">
        <authorList>
            <person name="Livingstone P.G."/>
            <person name="Whitworth D.E."/>
        </authorList>
    </citation>
    <scope>NUCLEOTIDE SEQUENCE [LARGE SCALE GENOMIC DNA]</scope>
    <source>
        <strain evidence="3">AB047A</strain>
    </source>
</reference>
<protein>
    <submittedName>
        <fullName evidence="2">Uncharacterized protein</fullName>
    </submittedName>
</protein>
<feature type="chain" id="PRO_5017480242" evidence="1">
    <location>
        <begin position="25"/>
        <end position="126"/>
    </location>
</feature>
<dbReference type="EMBL" id="RAWM01000038">
    <property type="protein sequence ID" value="RKH68822.1"/>
    <property type="molecule type" value="Genomic_DNA"/>
</dbReference>
<proteinExistence type="predicted"/>
<evidence type="ECO:0000313" key="3">
    <source>
        <dbReference type="Proteomes" id="UP000282656"/>
    </source>
</evidence>
<evidence type="ECO:0000256" key="1">
    <source>
        <dbReference type="SAM" id="SignalP"/>
    </source>
</evidence>
<feature type="signal peptide" evidence="1">
    <location>
        <begin position="1"/>
        <end position="24"/>
    </location>
</feature>
<accession>A0A3A8QVJ2</accession>
<dbReference type="OrthoDB" id="5519085at2"/>
<sequence length="126" mass="13192">MKKTGMMWGLCITMGLSTASFAGAKDSSPVYVDPVNGVAIANMGAARNSPDTNMNLYCHTNSYDYGYCSATDASGTTVSCMTNNASMLAVIRSMSSDAAVLFYFDSTGTCTDIMVGTGSHHEPKAP</sequence>
<dbReference type="Proteomes" id="UP000282656">
    <property type="component" value="Unassembled WGS sequence"/>
</dbReference>
<evidence type="ECO:0000313" key="2">
    <source>
        <dbReference type="EMBL" id="RKH68822.1"/>
    </source>
</evidence>
<keyword evidence="3" id="KW-1185">Reference proteome</keyword>